<evidence type="ECO:0008006" key="4">
    <source>
        <dbReference type="Google" id="ProtNLM"/>
    </source>
</evidence>
<feature type="compositionally biased region" description="Gly residues" evidence="1">
    <location>
        <begin position="273"/>
        <end position="283"/>
    </location>
</feature>
<protein>
    <recommendedName>
        <fullName evidence="4">Stress protein DDR48</fullName>
    </recommendedName>
</protein>
<dbReference type="OrthoDB" id="203279at2759"/>
<name>A0A4U0XBG7_9PEZI</name>
<accession>A0A4U0XBG7</accession>
<evidence type="ECO:0000256" key="1">
    <source>
        <dbReference type="SAM" id="MobiDB-lite"/>
    </source>
</evidence>
<feature type="compositionally biased region" description="Basic and acidic residues" evidence="1">
    <location>
        <begin position="250"/>
        <end position="271"/>
    </location>
</feature>
<dbReference type="STRING" id="331657.A0A4U0XBG7"/>
<feature type="compositionally biased region" description="Basic and acidic residues" evidence="1">
    <location>
        <begin position="287"/>
        <end position="307"/>
    </location>
</feature>
<feature type="compositionally biased region" description="Gly residues" evidence="1">
    <location>
        <begin position="314"/>
        <end position="326"/>
    </location>
</feature>
<feature type="compositionally biased region" description="Polar residues" evidence="1">
    <location>
        <begin position="1"/>
        <end position="11"/>
    </location>
</feature>
<evidence type="ECO:0000313" key="2">
    <source>
        <dbReference type="EMBL" id="TKA73461.1"/>
    </source>
</evidence>
<feature type="compositionally biased region" description="Basic and acidic residues" evidence="1">
    <location>
        <begin position="169"/>
        <end position="178"/>
    </location>
</feature>
<feature type="compositionally biased region" description="Gly residues" evidence="1">
    <location>
        <begin position="380"/>
        <end position="389"/>
    </location>
</feature>
<sequence length="389" mass="40555">MSNYDSSNTGRQGRGYGDDSASGEYDSSDRTRVTGGPSTGDDVYGSGGNDETFGGRRTGGDDTVSGGRMGGNDTYGGRNEATGSGRMGRDNDDTYGSDRTRVTGGLSTGDDVYESGGNDETYGSRRTGGDDTVSSGRMGGNDTYGGRNETSSSGRMGRDNQDTYGSANERTDSRRLGENDTFGDDSYGHRNKTTNSGRLGDNDTYGSGNDRTGSGRMGGSGDDSYGASNRMNTSSDMSSNTYGSTGPSADEEHIGTHRHNEYGGHHPRDQGEYGSGTAGGAGFGNKTRTDSDDLDNSDTRFGSHKDTSAYSGGTEYGSGATGGAGYGNKHSGHDEGKEGKKDSTMGKLMEKAGGMFKNEGMAEKGRAKREEKGAFEGEESGYGRGNDSY</sequence>
<evidence type="ECO:0000313" key="3">
    <source>
        <dbReference type="Proteomes" id="UP000308768"/>
    </source>
</evidence>
<dbReference type="AlphaFoldDB" id="A0A4U0XBG7"/>
<proteinExistence type="predicted"/>
<comment type="caution">
    <text evidence="2">The sequence shown here is derived from an EMBL/GenBank/DDBJ whole genome shotgun (WGS) entry which is preliminary data.</text>
</comment>
<keyword evidence="3" id="KW-1185">Reference proteome</keyword>
<feature type="compositionally biased region" description="Polar residues" evidence="1">
    <location>
        <begin position="227"/>
        <end position="247"/>
    </location>
</feature>
<feature type="compositionally biased region" description="Basic and acidic residues" evidence="1">
    <location>
        <begin position="331"/>
        <end position="350"/>
    </location>
</feature>
<organism evidence="2 3">
    <name type="scientific">Cryomyces minteri</name>
    <dbReference type="NCBI Taxonomy" id="331657"/>
    <lineage>
        <taxon>Eukaryota</taxon>
        <taxon>Fungi</taxon>
        <taxon>Dikarya</taxon>
        <taxon>Ascomycota</taxon>
        <taxon>Pezizomycotina</taxon>
        <taxon>Dothideomycetes</taxon>
        <taxon>Dothideomycetes incertae sedis</taxon>
        <taxon>Cryomyces</taxon>
    </lineage>
</organism>
<dbReference type="Proteomes" id="UP000308768">
    <property type="component" value="Unassembled WGS sequence"/>
</dbReference>
<feature type="compositionally biased region" description="Basic and acidic residues" evidence="1">
    <location>
        <begin position="87"/>
        <end position="101"/>
    </location>
</feature>
<feature type="region of interest" description="Disordered" evidence="1">
    <location>
        <begin position="1"/>
        <end position="389"/>
    </location>
</feature>
<dbReference type="EMBL" id="NAJN01000431">
    <property type="protein sequence ID" value="TKA73461.1"/>
    <property type="molecule type" value="Genomic_DNA"/>
</dbReference>
<feature type="compositionally biased region" description="Basic and acidic residues" evidence="1">
    <location>
        <begin position="360"/>
        <end position="375"/>
    </location>
</feature>
<reference evidence="2 3" key="1">
    <citation type="submission" date="2017-03" db="EMBL/GenBank/DDBJ databases">
        <title>Genomes of endolithic fungi from Antarctica.</title>
        <authorList>
            <person name="Coleine C."/>
            <person name="Masonjones S."/>
            <person name="Stajich J.E."/>
        </authorList>
    </citation>
    <scope>NUCLEOTIDE SEQUENCE [LARGE SCALE GENOMIC DNA]</scope>
    <source>
        <strain evidence="2 3">CCFEE 5187</strain>
    </source>
</reference>
<gene>
    <name evidence="2" type="ORF">B0A49_02364</name>
</gene>